<evidence type="ECO:0000256" key="3">
    <source>
        <dbReference type="SAM" id="SignalP"/>
    </source>
</evidence>
<dbReference type="Gene3D" id="2.40.10.10">
    <property type="entry name" value="Trypsin-like serine proteases"/>
    <property type="match status" value="3"/>
</dbReference>
<reference evidence="5" key="3">
    <citation type="submission" date="2023-05" db="EMBL/GenBank/DDBJ databases">
        <authorList>
            <person name="Smith C.H."/>
        </authorList>
    </citation>
    <scope>NUCLEOTIDE SEQUENCE</scope>
    <source>
        <strain evidence="5">CHS0354</strain>
        <tissue evidence="5">Mantle</tissue>
    </source>
</reference>
<feature type="signal peptide" evidence="3">
    <location>
        <begin position="1"/>
        <end position="16"/>
    </location>
</feature>
<organism evidence="5 6">
    <name type="scientific">Potamilus streckersoni</name>
    <dbReference type="NCBI Taxonomy" id="2493646"/>
    <lineage>
        <taxon>Eukaryota</taxon>
        <taxon>Metazoa</taxon>
        <taxon>Spiralia</taxon>
        <taxon>Lophotrochozoa</taxon>
        <taxon>Mollusca</taxon>
        <taxon>Bivalvia</taxon>
        <taxon>Autobranchia</taxon>
        <taxon>Heteroconchia</taxon>
        <taxon>Palaeoheterodonta</taxon>
        <taxon>Unionida</taxon>
        <taxon>Unionoidea</taxon>
        <taxon>Unionidae</taxon>
        <taxon>Ambleminae</taxon>
        <taxon>Lampsilini</taxon>
        <taxon>Potamilus</taxon>
    </lineage>
</organism>
<accession>A0AAE0SAZ4</accession>
<dbReference type="Proteomes" id="UP001195483">
    <property type="component" value="Unassembled WGS sequence"/>
</dbReference>
<dbReference type="Pfam" id="PF00089">
    <property type="entry name" value="Trypsin"/>
    <property type="match status" value="2"/>
</dbReference>
<reference evidence="5" key="1">
    <citation type="journal article" date="2021" name="Genome Biol. Evol.">
        <title>A High-Quality Reference Genome for a Parasitic Bivalve with Doubly Uniparental Inheritance (Bivalvia: Unionida).</title>
        <authorList>
            <person name="Smith C.H."/>
        </authorList>
    </citation>
    <scope>NUCLEOTIDE SEQUENCE</scope>
    <source>
        <strain evidence="5">CHS0354</strain>
    </source>
</reference>
<dbReference type="GO" id="GO:0004252">
    <property type="term" value="F:serine-type endopeptidase activity"/>
    <property type="evidence" value="ECO:0007669"/>
    <property type="project" value="InterPro"/>
</dbReference>
<keyword evidence="3" id="KW-0732">Signal</keyword>
<dbReference type="CDD" id="cd00190">
    <property type="entry name" value="Tryp_SPc"/>
    <property type="match status" value="2"/>
</dbReference>
<name>A0AAE0SAZ4_9BIVA</name>
<evidence type="ECO:0000259" key="4">
    <source>
        <dbReference type="PROSITE" id="PS50240"/>
    </source>
</evidence>
<comment type="similarity">
    <text evidence="2">Belongs to the peptidase S1 family. CLIP subfamily.</text>
</comment>
<gene>
    <name evidence="5" type="ORF">CHS0354_028950</name>
</gene>
<sequence length="512" mass="55999">MLSILLTAGLLTIISAQSIPCGTPTVQPVTNRIVGGKEAAAGSWPYLGLLVDDLGFIAGSATVLGDHVLVTSAQHFEGPGYDVFDLDLKHWRVYLGEHNIHTADPNEKYYHFSRVIVHPGFNISSLANDVALIITRETIQLNNNVRPACLPDPTHQYQVGQVCYLPGWGSTSSTGNEEVLNQVDLPILADSVCQTHFPDFIPDGEVCAGYENGNKDFCGDDIGSPLLCKDLNGMWFIQGIASSGGNCTFANEPGVFEDVPRYSVRHSHSTTCHKQNRWRERGSCGNMAYLGLLVDDLGFIAGSATVLGDHVLVTSAQHFEGPGYDVFDLDLKHWRVYLGEHNIHTADPNEKYYHFSRVIVHPGFNISSLANDVALIITRETIQLNNNVRPACLPILPTSTKLVKSAICLDGDQLLVDLPILADSVCQTHFPDFIPDGEVCAGYENGNKDFCGDDIGSPLLCKDLNGMWFIQGIASSGGNCTFANEPGVFEDVPRYTNWIKTTMEQAGYPYQY</sequence>
<protein>
    <recommendedName>
        <fullName evidence="4">Peptidase S1 domain-containing protein</fullName>
    </recommendedName>
</protein>
<dbReference type="InterPro" id="IPR043504">
    <property type="entry name" value="Peptidase_S1_PA_chymotrypsin"/>
</dbReference>
<dbReference type="EMBL" id="JAEAOA010001736">
    <property type="protein sequence ID" value="KAK3588534.1"/>
    <property type="molecule type" value="Genomic_DNA"/>
</dbReference>
<dbReference type="PANTHER" id="PTHR24252:SF7">
    <property type="entry name" value="HYALIN"/>
    <property type="match status" value="1"/>
</dbReference>
<keyword evidence="1" id="KW-1015">Disulfide bond</keyword>
<dbReference type="SMART" id="SM00020">
    <property type="entry name" value="Tryp_SPc"/>
    <property type="match status" value="2"/>
</dbReference>
<evidence type="ECO:0000256" key="1">
    <source>
        <dbReference type="ARBA" id="ARBA00023157"/>
    </source>
</evidence>
<feature type="chain" id="PRO_5042185257" description="Peptidase S1 domain-containing protein" evidence="3">
    <location>
        <begin position="17"/>
        <end position="512"/>
    </location>
</feature>
<feature type="domain" description="Peptidase S1" evidence="4">
    <location>
        <begin position="33"/>
        <end position="504"/>
    </location>
</feature>
<dbReference type="FunFam" id="2.40.10.10:FF:000002">
    <property type="entry name" value="Transmembrane protease serine"/>
    <property type="match status" value="1"/>
</dbReference>
<keyword evidence="6" id="KW-1185">Reference proteome</keyword>
<dbReference type="InterPro" id="IPR009003">
    <property type="entry name" value="Peptidase_S1_PA"/>
</dbReference>
<dbReference type="GO" id="GO:0006508">
    <property type="term" value="P:proteolysis"/>
    <property type="evidence" value="ECO:0007669"/>
    <property type="project" value="InterPro"/>
</dbReference>
<evidence type="ECO:0000313" key="6">
    <source>
        <dbReference type="Proteomes" id="UP001195483"/>
    </source>
</evidence>
<dbReference type="SUPFAM" id="SSF50494">
    <property type="entry name" value="Trypsin-like serine proteases"/>
    <property type="match status" value="2"/>
</dbReference>
<proteinExistence type="inferred from homology"/>
<dbReference type="InterPro" id="IPR001254">
    <property type="entry name" value="Trypsin_dom"/>
</dbReference>
<evidence type="ECO:0000313" key="5">
    <source>
        <dbReference type="EMBL" id="KAK3588534.1"/>
    </source>
</evidence>
<dbReference type="AlphaFoldDB" id="A0AAE0SAZ4"/>
<dbReference type="PROSITE" id="PS50240">
    <property type="entry name" value="TRYPSIN_DOM"/>
    <property type="match status" value="1"/>
</dbReference>
<comment type="caution">
    <text evidence="5">The sequence shown here is derived from an EMBL/GenBank/DDBJ whole genome shotgun (WGS) entry which is preliminary data.</text>
</comment>
<reference evidence="5" key="2">
    <citation type="journal article" date="2021" name="Genome Biol. Evol.">
        <title>Developing a high-quality reference genome for a parasitic bivalve with doubly uniparental inheritance (Bivalvia: Unionida).</title>
        <authorList>
            <person name="Smith C.H."/>
        </authorList>
    </citation>
    <scope>NUCLEOTIDE SEQUENCE</scope>
    <source>
        <strain evidence="5">CHS0354</strain>
        <tissue evidence="5">Mantle</tissue>
    </source>
</reference>
<evidence type="ECO:0000256" key="2">
    <source>
        <dbReference type="ARBA" id="ARBA00024195"/>
    </source>
</evidence>
<dbReference type="PANTHER" id="PTHR24252">
    <property type="entry name" value="ACROSIN-RELATED"/>
    <property type="match status" value="1"/>
</dbReference>